<gene>
    <name evidence="7" type="primary">TSR2</name>
</gene>
<dbReference type="AlphaFoldDB" id="A0A3Q0HBV1"/>
<dbReference type="InParanoid" id="A0A3Q0HBV1"/>
<organism evidence="6 7">
    <name type="scientific">Alligator sinensis</name>
    <name type="common">Chinese alligator</name>
    <dbReference type="NCBI Taxonomy" id="38654"/>
    <lineage>
        <taxon>Eukaryota</taxon>
        <taxon>Metazoa</taxon>
        <taxon>Chordata</taxon>
        <taxon>Craniata</taxon>
        <taxon>Vertebrata</taxon>
        <taxon>Euteleostomi</taxon>
        <taxon>Archelosauria</taxon>
        <taxon>Archosauria</taxon>
        <taxon>Crocodylia</taxon>
        <taxon>Alligatoridae</taxon>
        <taxon>Alligatorinae</taxon>
        <taxon>Alligator</taxon>
    </lineage>
</organism>
<evidence type="ECO:0000256" key="3">
    <source>
        <dbReference type="ARBA" id="ARBA00017551"/>
    </source>
</evidence>
<feature type="region of interest" description="Disordered" evidence="5">
    <location>
        <begin position="155"/>
        <end position="204"/>
    </location>
</feature>
<dbReference type="STRING" id="38654.A0A3Q0HBV1"/>
<dbReference type="Pfam" id="PF10273">
    <property type="entry name" value="WGG"/>
    <property type="match status" value="1"/>
</dbReference>
<dbReference type="CTD" id="90121"/>
<protein>
    <recommendedName>
        <fullName evidence="3">Pre-rRNA-processing protein TSR2 homolog</fullName>
    </recommendedName>
</protein>
<dbReference type="PANTHER" id="PTHR21250">
    <property type="entry name" value="PRE-RRNA-PROCESSING PROTEIN TSR2 HOMOLOG"/>
    <property type="match status" value="1"/>
</dbReference>
<feature type="compositionally biased region" description="Acidic residues" evidence="5">
    <location>
        <begin position="164"/>
        <end position="175"/>
    </location>
</feature>
<evidence type="ECO:0000313" key="6">
    <source>
        <dbReference type="Proteomes" id="UP000189705"/>
    </source>
</evidence>
<dbReference type="GeneID" id="102375636"/>
<feature type="compositionally biased region" description="Pro residues" evidence="5">
    <location>
        <begin position="183"/>
        <end position="192"/>
    </location>
</feature>
<evidence type="ECO:0000256" key="5">
    <source>
        <dbReference type="SAM" id="MobiDB-lite"/>
    </source>
</evidence>
<reference evidence="7" key="1">
    <citation type="submission" date="2025-08" db="UniProtKB">
        <authorList>
            <consortium name="RefSeq"/>
        </authorList>
    </citation>
    <scope>IDENTIFICATION</scope>
</reference>
<name>A0A3Q0HBV1_ALLSI</name>
<evidence type="ECO:0000256" key="1">
    <source>
        <dbReference type="ARBA" id="ARBA00002210"/>
    </source>
</evidence>
<dbReference type="InterPro" id="IPR019398">
    <property type="entry name" value="Pre-rRNA_process_TSR2"/>
</dbReference>
<sequence length="204" mass="21719">MAAPREETRGLFGQGVRAVLGSWAALQIAVENGFGGTHGPEKAAWLGGAVEEYFHNNVPSTSLILVLTGSGLPGHLGSIPHSALPPADLEQDEIEDFLAKVLDREFDTVVEDGSLAQVSQQLQWLFGQCQSGETGSAHNAIARLAQAAPQACVLAAQAQPESQSSEEEEEEEMPEAMECSRAEPPPSPPPTPEDGWTLVQKKKK</sequence>
<dbReference type="RefSeq" id="XP_025069519.1">
    <property type="nucleotide sequence ID" value="XM_025213734.1"/>
</dbReference>
<keyword evidence="4" id="KW-0698">rRNA processing</keyword>
<comment type="similarity">
    <text evidence="2">Belongs to the TSR2 family.</text>
</comment>
<proteinExistence type="inferred from homology"/>
<evidence type="ECO:0000256" key="4">
    <source>
        <dbReference type="ARBA" id="ARBA00022552"/>
    </source>
</evidence>
<evidence type="ECO:0000313" key="7">
    <source>
        <dbReference type="RefSeq" id="XP_025069519.1"/>
    </source>
</evidence>
<keyword evidence="6" id="KW-1185">Reference proteome</keyword>
<accession>A0A3Q0HBV1</accession>
<dbReference type="Proteomes" id="UP000189705">
    <property type="component" value="Unplaced"/>
</dbReference>
<dbReference type="GO" id="GO:0006364">
    <property type="term" value="P:rRNA processing"/>
    <property type="evidence" value="ECO:0007669"/>
    <property type="project" value="UniProtKB-KW"/>
</dbReference>
<evidence type="ECO:0000256" key="2">
    <source>
        <dbReference type="ARBA" id="ARBA00006524"/>
    </source>
</evidence>
<comment type="function">
    <text evidence="1">May be involved in 20S pre-rRNA processing.</text>
</comment>